<dbReference type="EMBL" id="KN847475">
    <property type="protein sequence ID" value="KIX10679.1"/>
    <property type="molecule type" value="Genomic_DNA"/>
</dbReference>
<dbReference type="Proteomes" id="UP000053617">
    <property type="component" value="Unassembled WGS sequence"/>
</dbReference>
<dbReference type="HOGENOM" id="CLU_1185580_0_0_1"/>
<dbReference type="AlphaFoldDB" id="A0A0D2IXC7"/>
<accession>A0A0D2IXC7</accession>
<proteinExistence type="predicted"/>
<protein>
    <submittedName>
        <fullName evidence="2">Rhinocladiella mackenziei CBS 650.93 unplaced genomic scaffold supercont1.1, whole genome shotgun sequence</fullName>
    </submittedName>
</protein>
<feature type="chain" id="PRO_5002244514" evidence="1">
    <location>
        <begin position="19"/>
        <end position="234"/>
    </location>
</feature>
<name>A0A0D2IXC7_9EURO</name>
<evidence type="ECO:0000313" key="2">
    <source>
        <dbReference type="EMBL" id="KIX10679.1"/>
    </source>
</evidence>
<dbReference type="GeneID" id="25289834"/>
<evidence type="ECO:0000313" key="3">
    <source>
        <dbReference type="Proteomes" id="UP000053617"/>
    </source>
</evidence>
<gene>
    <name evidence="2" type="ORF">Z518_01763</name>
</gene>
<sequence>MNVFLFASLLLVTSFARAWPTIVQRTPTLGGPPPELLRYLEATDDSTGSNSRRSIGPQIGGYHDLPEELRHTFSTLDKRDHRQNCGPNRDGNVMTWVPVETWITTAATFCNEAAGPDTVIPVERDSCSDDNNPECHQGWFWKSYDVTLTAQDERSQGDPGHVNFFIRNTKRSPAGGLSFEDCMLYQRKQSNGPDVGASRCWGSKNNDTRGGAWSVDSFGQVGGYIYSGHVTQAF</sequence>
<feature type="signal peptide" evidence="1">
    <location>
        <begin position="1"/>
        <end position="18"/>
    </location>
</feature>
<dbReference type="OrthoDB" id="4153866at2759"/>
<reference evidence="2 3" key="1">
    <citation type="submission" date="2015-01" db="EMBL/GenBank/DDBJ databases">
        <title>The Genome Sequence of Rhinocladiella mackenzie CBS 650.93.</title>
        <authorList>
            <consortium name="The Broad Institute Genomics Platform"/>
            <person name="Cuomo C."/>
            <person name="de Hoog S."/>
            <person name="Gorbushina A."/>
            <person name="Stielow B."/>
            <person name="Teixiera M."/>
            <person name="Abouelleil A."/>
            <person name="Chapman S.B."/>
            <person name="Priest M."/>
            <person name="Young S.K."/>
            <person name="Wortman J."/>
            <person name="Nusbaum C."/>
            <person name="Birren B."/>
        </authorList>
    </citation>
    <scope>NUCLEOTIDE SEQUENCE [LARGE SCALE GENOMIC DNA]</scope>
    <source>
        <strain evidence="2 3">CBS 650.93</strain>
    </source>
</reference>
<keyword evidence="1" id="KW-0732">Signal</keyword>
<organism evidence="2 3">
    <name type="scientific">Rhinocladiella mackenziei CBS 650.93</name>
    <dbReference type="NCBI Taxonomy" id="1442369"/>
    <lineage>
        <taxon>Eukaryota</taxon>
        <taxon>Fungi</taxon>
        <taxon>Dikarya</taxon>
        <taxon>Ascomycota</taxon>
        <taxon>Pezizomycotina</taxon>
        <taxon>Eurotiomycetes</taxon>
        <taxon>Chaetothyriomycetidae</taxon>
        <taxon>Chaetothyriales</taxon>
        <taxon>Herpotrichiellaceae</taxon>
        <taxon>Rhinocladiella</taxon>
    </lineage>
</organism>
<dbReference type="VEuPathDB" id="FungiDB:Z518_01763"/>
<evidence type="ECO:0000256" key="1">
    <source>
        <dbReference type="SAM" id="SignalP"/>
    </source>
</evidence>
<dbReference type="RefSeq" id="XP_013277815.1">
    <property type="nucleotide sequence ID" value="XM_013422361.1"/>
</dbReference>
<keyword evidence="3" id="KW-1185">Reference proteome</keyword>